<feature type="region of interest" description="Disordered" evidence="2">
    <location>
        <begin position="793"/>
        <end position="902"/>
    </location>
</feature>
<feature type="compositionally biased region" description="Polar residues" evidence="2">
    <location>
        <begin position="548"/>
        <end position="568"/>
    </location>
</feature>
<evidence type="ECO:0000313" key="5">
    <source>
        <dbReference type="Proteomes" id="UP000190744"/>
    </source>
</evidence>
<dbReference type="Proteomes" id="UP000190744">
    <property type="component" value="Unassembled WGS sequence"/>
</dbReference>
<dbReference type="GO" id="GO:0008270">
    <property type="term" value="F:zinc ion binding"/>
    <property type="evidence" value="ECO:0007669"/>
    <property type="project" value="UniProtKB-KW"/>
</dbReference>
<evidence type="ECO:0000256" key="2">
    <source>
        <dbReference type="SAM" id="MobiDB-lite"/>
    </source>
</evidence>
<dbReference type="InterPro" id="IPR057725">
    <property type="entry name" value="Ams2-SPT21_N"/>
</dbReference>
<feature type="compositionally biased region" description="Basic and acidic residues" evidence="2">
    <location>
        <begin position="1052"/>
        <end position="1067"/>
    </location>
</feature>
<feature type="region of interest" description="Disordered" evidence="2">
    <location>
        <begin position="217"/>
        <end position="322"/>
    </location>
</feature>
<dbReference type="PANTHER" id="PTHR39147:SF1">
    <property type="entry name" value="PROTEIN SPT21"/>
    <property type="match status" value="1"/>
</dbReference>
<proteinExistence type="predicted"/>
<feature type="domain" description="GATA-type" evidence="3">
    <location>
        <begin position="701"/>
        <end position="714"/>
    </location>
</feature>
<name>A0A1S9RVU4_PENBI</name>
<feature type="compositionally biased region" description="Basic and acidic residues" evidence="2">
    <location>
        <begin position="893"/>
        <end position="902"/>
    </location>
</feature>
<gene>
    <name evidence="4" type="ORF">PEBR_27999</name>
</gene>
<keyword evidence="1" id="KW-0479">Metal-binding</keyword>
<dbReference type="GO" id="GO:0006357">
    <property type="term" value="P:regulation of transcription by RNA polymerase II"/>
    <property type="evidence" value="ECO:0007669"/>
    <property type="project" value="TreeGrafter"/>
</dbReference>
<feature type="compositionally biased region" description="Polar residues" evidence="2">
    <location>
        <begin position="1069"/>
        <end position="1080"/>
    </location>
</feature>
<dbReference type="Gene3D" id="3.30.50.10">
    <property type="entry name" value="Erythroid Transcription Factor GATA-1, subunit A"/>
    <property type="match status" value="1"/>
</dbReference>
<accession>A0A1S9RVU4</accession>
<dbReference type="Pfam" id="PF25823">
    <property type="entry name" value="Ams2-SPT21_N"/>
    <property type="match status" value="1"/>
</dbReference>
<feature type="compositionally biased region" description="Polar residues" evidence="2">
    <location>
        <begin position="838"/>
        <end position="852"/>
    </location>
</feature>
<keyword evidence="1" id="KW-0862">Zinc</keyword>
<comment type="caution">
    <text evidence="4">The sequence shown here is derived from an EMBL/GenBank/DDBJ whole genome shotgun (WGS) entry which is preliminary data.</text>
</comment>
<keyword evidence="1" id="KW-0863">Zinc-finger</keyword>
<evidence type="ECO:0000259" key="3">
    <source>
        <dbReference type="PROSITE" id="PS50114"/>
    </source>
</evidence>
<reference evidence="5" key="1">
    <citation type="submission" date="2015-09" db="EMBL/GenBank/DDBJ databases">
        <authorList>
            <person name="Fill T.P."/>
            <person name="Baretta J.F."/>
            <person name="de Almeida L.G."/>
            <person name="Rocha M."/>
            <person name="de Souza D.H."/>
            <person name="Malavazi I."/>
            <person name="Cerdeira L.T."/>
            <person name="Hong H."/>
            <person name="Samborskyy M."/>
            <person name="de Vasconcelos A.T."/>
            <person name="Leadlay P."/>
            <person name="Rodrigues-Filho E."/>
        </authorList>
    </citation>
    <scope>NUCLEOTIDE SEQUENCE [LARGE SCALE GENOMIC DNA]</scope>
    <source>
        <strain evidence="5">LaBioMMi 136</strain>
    </source>
</reference>
<organism evidence="4 5">
    <name type="scientific">Penicillium brasilianum</name>
    <dbReference type="NCBI Taxonomy" id="104259"/>
    <lineage>
        <taxon>Eukaryota</taxon>
        <taxon>Fungi</taxon>
        <taxon>Dikarya</taxon>
        <taxon>Ascomycota</taxon>
        <taxon>Pezizomycotina</taxon>
        <taxon>Eurotiomycetes</taxon>
        <taxon>Eurotiomycetidae</taxon>
        <taxon>Eurotiales</taxon>
        <taxon>Aspergillaceae</taxon>
        <taxon>Penicillium</taxon>
    </lineage>
</organism>
<dbReference type="EMBL" id="LJBN01000112">
    <property type="protein sequence ID" value="OOQ89451.1"/>
    <property type="molecule type" value="Genomic_DNA"/>
</dbReference>
<feature type="region of interest" description="Disordered" evidence="2">
    <location>
        <begin position="916"/>
        <end position="937"/>
    </location>
</feature>
<dbReference type="InterPro" id="IPR013088">
    <property type="entry name" value="Znf_NHR/GATA"/>
</dbReference>
<feature type="compositionally biased region" description="Polar residues" evidence="2">
    <location>
        <begin position="609"/>
        <end position="622"/>
    </location>
</feature>
<evidence type="ECO:0000313" key="4">
    <source>
        <dbReference type="EMBL" id="OOQ89451.1"/>
    </source>
</evidence>
<dbReference type="SUPFAM" id="SSF57716">
    <property type="entry name" value="Glucocorticoid receptor-like (DNA-binding domain)"/>
    <property type="match status" value="1"/>
</dbReference>
<feature type="compositionally biased region" description="Low complexity" evidence="2">
    <location>
        <begin position="397"/>
        <end position="417"/>
    </location>
</feature>
<dbReference type="GO" id="GO:0043565">
    <property type="term" value="F:sequence-specific DNA binding"/>
    <property type="evidence" value="ECO:0007669"/>
    <property type="project" value="InterPro"/>
</dbReference>
<feature type="compositionally biased region" description="Basic residues" evidence="2">
    <location>
        <begin position="1012"/>
        <end position="1028"/>
    </location>
</feature>
<feature type="compositionally biased region" description="Polar residues" evidence="2">
    <location>
        <begin position="248"/>
        <end position="291"/>
    </location>
</feature>
<dbReference type="InterPro" id="IPR042403">
    <property type="entry name" value="Spt21/Ams2"/>
</dbReference>
<dbReference type="PROSITE" id="PS50114">
    <property type="entry name" value="GATA_ZN_FINGER_2"/>
    <property type="match status" value="1"/>
</dbReference>
<feature type="compositionally biased region" description="Low complexity" evidence="2">
    <location>
        <begin position="512"/>
        <end position="522"/>
    </location>
</feature>
<sequence length="1220" mass="134072">MESQDGITVRPMRLKVLYTFDNENKTNCLARWPHVLDLQTAFLDEQTQIGVIELKTCIQAIVSASPELVAQLGKDYTVYAYDYSEYETPLVGQGMLSWVLASASPTPDAPAHQSKTMVTGRVCKNPLGLFSKGAQETLEVKLRLVPVPTVMQSEYLDSMQKYRELSNVIPHDFDAQSWTNFLRQNPALLEASRNQQQGRVPSPMDQSGIERVHQLLSESATPRDYSTYPTNESVRSSSPTHSFGPPSRMSTPAGTRTPTQHQQAPQPKQSFSHSDNIRPSSSASMQDSDFQLHQFGVRSRRDSINSGYGSGGEDMAEPQQRKRAKLYQAGWPGKSDMNIERQPSSLRVAASTAASVRIHRPTPVNPALSVEQSHEEPVRPPTPISRPGDFHRRIRLPASLLRESSSHSSSSYASPYTHSDDVATDQTAHSPEDRYQGLFEPPFNMPSSPPVLESRFPSRSSPNLPPISLDTDSGFMSGGLDDLLDEGAGTPVEESQTADSRPVTGEKRSRSVRSAVQASSPASAIGLVSESLNDSLLVSDGPGEHKSNQMTSLPRPNTSAGSRPSSRMSCRPTPKPLAPAPISQSEIEQFRRSIPSSDPVVPIHPPPYYSQTNAGPMSQSDIEQFRRSIPPSDPVAPIQPPPYYSQTSAGPMSDFSIVETPAPQPEHTRRAPRSGGAARRAMAVQARLDAAIASGGIPPYCENCGTIETPTWRRAWTKDVSGSEEDAKGMMKTRGLLFWEALERNDKKEVVKFRLYKKGLGTGTSPEDQGWAQLLLCNPCGLWLHKCKTMRPENRWNRQPPACGSDGRQKRPSRNRKQSGGPLSKPSTRTRSKAVSIRTAQSSPAPTEASSVHNEEGDTPNMENQDLDQTQEPDDEEEYPNKRRRANSAEPPRSSEKPRWDQQEAIEALRLAIQSSPARNIENRNFPAPDETKLTPRPVRRALFASSQKEGALKELGSSFVNSCSPRRSPRLTKGDKQIGSKENLAPTPQDDINDLFEGPSLDFDLPVSPTPRRRHTRPAALHERRHSLPCNSPTANRRKDVGVPTAAARLTAERLQRIQDGPERSPRSVGSQNRSSTKQGVPALPDTGLHSEAFTPLDGMILDIFDDAPDEANSFQLENVKFSGNNWADWLPSNYVSPAASDEDNNPSDELINAILSDPAILKENLHNSEFMPFTFDDNVVPDSGFFSSDALHADPVNRATAKASKPPKERGQAASSSV</sequence>
<feature type="region of interest" description="Disordered" evidence="2">
    <location>
        <begin position="1199"/>
        <end position="1220"/>
    </location>
</feature>
<dbReference type="AlphaFoldDB" id="A0A1S9RVU4"/>
<feature type="compositionally biased region" description="Polar residues" evidence="2">
    <location>
        <begin position="227"/>
        <end position="241"/>
    </location>
</feature>
<dbReference type="FunFam" id="3.30.50.10:FF:000067">
    <property type="entry name" value="GATA transcription factor (Ams2), putative"/>
    <property type="match status" value="1"/>
</dbReference>
<protein>
    <submittedName>
        <fullName evidence="4">GATA transcription factor</fullName>
    </submittedName>
</protein>
<dbReference type="PANTHER" id="PTHR39147">
    <property type="entry name" value="PROTEIN SPT21"/>
    <property type="match status" value="1"/>
</dbReference>
<feature type="compositionally biased region" description="Acidic residues" evidence="2">
    <location>
        <begin position="865"/>
        <end position="878"/>
    </location>
</feature>
<dbReference type="GO" id="GO:0000183">
    <property type="term" value="P:rDNA heterochromatin formation"/>
    <property type="evidence" value="ECO:0007669"/>
    <property type="project" value="TreeGrafter"/>
</dbReference>
<feature type="region of interest" description="Disordered" evidence="2">
    <location>
        <begin position="536"/>
        <end position="654"/>
    </location>
</feature>
<feature type="compositionally biased region" description="Pro residues" evidence="2">
    <location>
        <begin position="631"/>
        <end position="643"/>
    </location>
</feature>
<dbReference type="GO" id="GO:0030466">
    <property type="term" value="P:silent mating-type cassette heterochromatin formation"/>
    <property type="evidence" value="ECO:0007669"/>
    <property type="project" value="TreeGrafter"/>
</dbReference>
<feature type="region of interest" description="Disordered" evidence="2">
    <location>
        <begin position="957"/>
        <end position="1090"/>
    </location>
</feature>
<feature type="region of interest" description="Disordered" evidence="2">
    <location>
        <begin position="350"/>
        <end position="522"/>
    </location>
</feature>
<evidence type="ECO:0000256" key="1">
    <source>
        <dbReference type="PROSITE-ProRule" id="PRU00094"/>
    </source>
</evidence>
<dbReference type="InterPro" id="IPR000679">
    <property type="entry name" value="Znf_GATA"/>
</dbReference>